<comment type="caution">
    <text evidence="1">The sequence shown here is derived from an EMBL/GenBank/DDBJ whole genome shotgun (WGS) entry which is preliminary data.</text>
</comment>
<keyword evidence="2" id="KW-1185">Reference proteome</keyword>
<gene>
    <name evidence="1" type="ORF">GCM10011372_26920</name>
</gene>
<name>A0A917UV69_9MICO</name>
<reference evidence="1" key="2">
    <citation type="submission" date="2020-09" db="EMBL/GenBank/DDBJ databases">
        <authorList>
            <person name="Sun Q."/>
            <person name="Zhou Y."/>
        </authorList>
    </citation>
    <scope>NUCLEOTIDE SEQUENCE</scope>
    <source>
        <strain evidence="1">CGMCC 1.8984</strain>
    </source>
</reference>
<evidence type="ECO:0000313" key="1">
    <source>
        <dbReference type="EMBL" id="GGJ87095.1"/>
    </source>
</evidence>
<reference evidence="1" key="1">
    <citation type="journal article" date="2014" name="Int. J. Syst. Evol. Microbiol.">
        <title>Complete genome sequence of Corynebacterium casei LMG S-19264T (=DSM 44701T), isolated from a smear-ripened cheese.</title>
        <authorList>
            <consortium name="US DOE Joint Genome Institute (JGI-PGF)"/>
            <person name="Walter F."/>
            <person name="Albersmeier A."/>
            <person name="Kalinowski J."/>
            <person name="Ruckert C."/>
        </authorList>
    </citation>
    <scope>NUCLEOTIDE SEQUENCE</scope>
    <source>
        <strain evidence="1">CGMCC 1.8984</strain>
    </source>
</reference>
<dbReference type="Proteomes" id="UP000636956">
    <property type="component" value="Unassembled WGS sequence"/>
</dbReference>
<proteinExistence type="predicted"/>
<organism evidence="1 2">
    <name type="scientific">Agromyces bauzanensis</name>
    <dbReference type="NCBI Taxonomy" id="1308924"/>
    <lineage>
        <taxon>Bacteria</taxon>
        <taxon>Bacillati</taxon>
        <taxon>Actinomycetota</taxon>
        <taxon>Actinomycetes</taxon>
        <taxon>Micrococcales</taxon>
        <taxon>Microbacteriaceae</taxon>
        <taxon>Agromyces</taxon>
    </lineage>
</organism>
<accession>A0A917UV69</accession>
<protein>
    <submittedName>
        <fullName evidence="1">Uncharacterized protein</fullName>
    </submittedName>
</protein>
<dbReference type="EMBL" id="BMMD01000016">
    <property type="protein sequence ID" value="GGJ87095.1"/>
    <property type="molecule type" value="Genomic_DNA"/>
</dbReference>
<sequence length="66" mass="7118">MTEGFQPPVTAVFRACVVRAASDDRRSALEGIAQLDPRHAQAVIEILGPERPARPAILLSKPNELA</sequence>
<dbReference type="AlphaFoldDB" id="A0A917UV69"/>
<evidence type="ECO:0000313" key="2">
    <source>
        <dbReference type="Proteomes" id="UP000636956"/>
    </source>
</evidence>